<dbReference type="Proteomes" id="UP000324897">
    <property type="component" value="Unassembled WGS sequence"/>
</dbReference>
<dbReference type="EMBL" id="RWGY01000631">
    <property type="protein sequence ID" value="TVU00181.1"/>
    <property type="molecule type" value="Genomic_DNA"/>
</dbReference>
<evidence type="ECO:0000313" key="2">
    <source>
        <dbReference type="EMBL" id="TVU00181.1"/>
    </source>
</evidence>
<proteinExistence type="predicted"/>
<gene>
    <name evidence="3" type="ORF">EJB05_17574</name>
    <name evidence="2" type="ORF">EJB05_54417</name>
    <name evidence="1" type="ORF">EJB05_57820</name>
</gene>
<organism evidence="3 4">
    <name type="scientific">Eragrostis curvula</name>
    <name type="common">weeping love grass</name>
    <dbReference type="NCBI Taxonomy" id="38414"/>
    <lineage>
        <taxon>Eukaryota</taxon>
        <taxon>Viridiplantae</taxon>
        <taxon>Streptophyta</taxon>
        <taxon>Embryophyta</taxon>
        <taxon>Tracheophyta</taxon>
        <taxon>Spermatophyta</taxon>
        <taxon>Magnoliopsida</taxon>
        <taxon>Liliopsida</taxon>
        <taxon>Poales</taxon>
        <taxon>Poaceae</taxon>
        <taxon>PACMAD clade</taxon>
        <taxon>Chloridoideae</taxon>
        <taxon>Eragrostideae</taxon>
        <taxon>Eragrostidinae</taxon>
        <taxon>Eragrostis</taxon>
    </lineage>
</organism>
<evidence type="ECO:0000313" key="3">
    <source>
        <dbReference type="EMBL" id="TVU35673.1"/>
    </source>
</evidence>
<comment type="caution">
    <text evidence="3">The sequence shown here is derived from an EMBL/GenBank/DDBJ whole genome shotgun (WGS) entry which is preliminary data.</text>
</comment>
<dbReference type="Gramene" id="TVU00181">
    <property type="protein sequence ID" value="TVU00181"/>
    <property type="gene ID" value="EJB05_54417"/>
</dbReference>
<accession>A0A5J9VHQ1</accession>
<keyword evidence="4" id="KW-1185">Reference proteome</keyword>
<sequence>MQARPEHESARRLVSRLLNNKPYKESCMVQCFRKLAPKVVVRHPSKFLDFGSHPEIHKAADPIHHDGDSTMVPPTSTPVVAGAAATPSRGESATCMLRDAARSRIVGE</sequence>
<reference evidence="3 4" key="1">
    <citation type="journal article" date="2019" name="Sci. Rep.">
        <title>A high-quality genome of Eragrostis curvula grass provides insights into Poaceae evolution and supports new strategies to enhance forage quality.</title>
        <authorList>
            <person name="Carballo J."/>
            <person name="Santos B.A.C.M."/>
            <person name="Zappacosta D."/>
            <person name="Garbus I."/>
            <person name="Selva J.P."/>
            <person name="Gallo C.A."/>
            <person name="Diaz A."/>
            <person name="Albertini E."/>
            <person name="Caccamo M."/>
            <person name="Echenique V."/>
        </authorList>
    </citation>
    <scope>NUCLEOTIDE SEQUENCE [LARGE SCALE GENOMIC DNA]</scope>
    <source>
        <strain evidence="4">cv. Victoria</strain>
        <tissue evidence="3">Leaf</tissue>
    </source>
</reference>
<evidence type="ECO:0000313" key="1">
    <source>
        <dbReference type="EMBL" id="TVT96966.1"/>
    </source>
</evidence>
<protein>
    <submittedName>
        <fullName evidence="3">Uncharacterized protein</fullName>
    </submittedName>
</protein>
<feature type="non-terminal residue" evidence="3">
    <location>
        <position position="1"/>
    </location>
</feature>
<name>A0A5J9VHQ1_9POAL</name>
<dbReference type="AlphaFoldDB" id="A0A5J9VHQ1"/>
<dbReference type="EMBL" id="RWGY01000009">
    <property type="protein sequence ID" value="TVU35673.1"/>
    <property type="molecule type" value="Genomic_DNA"/>
</dbReference>
<dbReference type="Gramene" id="TVU35673">
    <property type="protein sequence ID" value="TVU35673"/>
    <property type="gene ID" value="EJB05_17574"/>
</dbReference>
<evidence type="ECO:0000313" key="4">
    <source>
        <dbReference type="Proteomes" id="UP000324897"/>
    </source>
</evidence>
<dbReference type="Gramene" id="TVT96966">
    <property type="protein sequence ID" value="TVT96966"/>
    <property type="gene ID" value="EJB05_57820"/>
</dbReference>
<dbReference type="EMBL" id="RWGY01001111">
    <property type="protein sequence ID" value="TVT96966.1"/>
    <property type="molecule type" value="Genomic_DNA"/>
</dbReference>